<organism evidence="2 3">
    <name type="scientific">Pseudomonas citrulli</name>
    <dbReference type="NCBI Taxonomy" id="3064347"/>
    <lineage>
        <taxon>Bacteria</taxon>
        <taxon>Pseudomonadati</taxon>
        <taxon>Pseudomonadota</taxon>
        <taxon>Gammaproteobacteria</taxon>
        <taxon>Pseudomonadales</taxon>
        <taxon>Pseudomonadaceae</taxon>
        <taxon>Pseudomonas</taxon>
    </lineage>
</organism>
<dbReference type="EMBL" id="JAUQOP010000006">
    <property type="protein sequence ID" value="MDO7896651.1"/>
    <property type="molecule type" value="Genomic_DNA"/>
</dbReference>
<feature type="domain" description="DUF4123" evidence="1">
    <location>
        <begin position="22"/>
        <end position="136"/>
    </location>
</feature>
<dbReference type="RefSeq" id="WP_304552934.1">
    <property type="nucleotide sequence ID" value="NZ_JAUQOP010000006.1"/>
</dbReference>
<accession>A0ABT9BWT6</accession>
<comment type="caution">
    <text evidence="2">The sequence shown here is derived from an EMBL/GenBank/DDBJ whole genome shotgun (WGS) entry which is preliminary data.</text>
</comment>
<evidence type="ECO:0000313" key="2">
    <source>
        <dbReference type="EMBL" id="MDO7896651.1"/>
    </source>
</evidence>
<evidence type="ECO:0000313" key="3">
    <source>
        <dbReference type="Proteomes" id="UP001228019"/>
    </source>
</evidence>
<evidence type="ECO:0000259" key="1">
    <source>
        <dbReference type="Pfam" id="PF13503"/>
    </source>
</evidence>
<reference evidence="2 3" key="1">
    <citation type="submission" date="2023-07" db="EMBL/GenBank/DDBJ databases">
        <title>Identification of four novel Pseudomonas species associated with bacterial leaf spot of cucurbits.</title>
        <authorList>
            <person name="Fullem K.R."/>
        </authorList>
    </citation>
    <scope>NUCLEOTIDE SEQUENCE [LARGE SCALE GENOMIC DNA]</scope>
    <source>
        <strain evidence="2 3">K18</strain>
    </source>
</reference>
<keyword evidence="3" id="KW-1185">Reference proteome</keyword>
<protein>
    <submittedName>
        <fullName evidence="2">DUF4123 domain-containing protein</fullName>
    </submittedName>
</protein>
<dbReference type="Proteomes" id="UP001228019">
    <property type="component" value="Unassembled WGS sequence"/>
</dbReference>
<dbReference type="InterPro" id="IPR025391">
    <property type="entry name" value="DUF4123"/>
</dbReference>
<name>A0ABT9BWT6_9PSED</name>
<proteinExistence type="predicted"/>
<dbReference type="Pfam" id="PF13503">
    <property type="entry name" value="DUF4123"/>
    <property type="match status" value="1"/>
</dbReference>
<sequence>MTQTCPHRWLTEHQRLGHGLCLVLDSENEHQVRQAFLNSGRPEQYRSVYGQSVVADLNDIGPFVFDLDQPDDPNLGELLKRPESHWGWLASVPKGSLSSLVEHWHERMIVGVRPHRALYRFYDNRVLSRALEHLPVEAYPAYLGPAISVCYWQGSRWTNTDNPAPGKYPVPGSPHWLGVPVPRSQARQTRRLNAWRFLLAEHLQAYAELAERQAPDTWLQAVIDQAEAWRWQSPWQLAFLLTQRLRAPDSMPQYWNARPGENPDEHFDRVRSMVDIWQEGAPS</sequence>
<gene>
    <name evidence="2" type="ORF">Q6A48_07065</name>
</gene>